<dbReference type="InterPro" id="IPR055428">
    <property type="entry name" value="TRAPPC13_C"/>
</dbReference>
<dbReference type="InterPro" id="IPR055429">
    <property type="entry name" value="TRAPPC13_M"/>
</dbReference>
<feature type="domain" description="Trafficking protein particle complex subunit 13 middle" evidence="5">
    <location>
        <begin position="213"/>
        <end position="264"/>
    </location>
</feature>
<dbReference type="PANTHER" id="PTHR13134:SF3">
    <property type="entry name" value="TRAFFICKING PROTEIN PARTICLE COMPLEX SUBUNIT 13"/>
    <property type="match status" value="1"/>
</dbReference>
<dbReference type="GO" id="GO:1990072">
    <property type="term" value="C:TRAPPIII protein complex"/>
    <property type="evidence" value="ECO:0007669"/>
    <property type="project" value="TreeGrafter"/>
</dbReference>
<name>A0AAD5X596_9FUNG</name>
<comment type="caution">
    <text evidence="6">The sequence shown here is derived from an EMBL/GenBank/DDBJ whole genome shotgun (WGS) entry which is preliminary data.</text>
</comment>
<dbReference type="InterPro" id="IPR055427">
    <property type="entry name" value="TRAPPC13_N"/>
</dbReference>
<feature type="domain" description="Trafficking protein particle complex subunit 13 N-terminal" evidence="3">
    <location>
        <begin position="7"/>
        <end position="209"/>
    </location>
</feature>
<dbReference type="AlphaFoldDB" id="A0AAD5X596"/>
<dbReference type="Pfam" id="PF23643">
    <property type="entry name" value="TRAPPC13_C"/>
    <property type="match status" value="1"/>
</dbReference>
<evidence type="ECO:0000259" key="3">
    <source>
        <dbReference type="Pfam" id="PF06159"/>
    </source>
</evidence>
<dbReference type="Pfam" id="PF06159">
    <property type="entry name" value="TRAPPC13_N"/>
    <property type="match status" value="1"/>
</dbReference>
<feature type="domain" description="Trafficking protein particle complex subunit 13 C-terminal" evidence="4">
    <location>
        <begin position="376"/>
        <end position="473"/>
    </location>
</feature>
<proteinExistence type="inferred from homology"/>
<feature type="domain" description="Trafficking protein particle complex subunit 13 middle" evidence="5">
    <location>
        <begin position="292"/>
        <end position="363"/>
    </location>
</feature>
<keyword evidence="7" id="KW-1185">Reference proteome</keyword>
<sequence length="480" mass="52587">MADSTQHLLSLKVMRLSRPTFVLANPLPYEPTSGQLGEEALAAIAADEVTELGTPLPDIPTKNLPKGDPSLRLGEFGLSNFLALPSSFGNIYLGETFSSYLCINNESGAAVQEVGIKCELQTASQRFTLADTLATLSSPTFSNLPAGTLTPPRSPSAPARVSLLPTQSAEFMVHHEIKELGIHILVCSVHYTTPEKERKFFRKFYKFQVLNPLAVKTKVNTLQDGRVFLETQVQNVAGTPMYLERMRYEVNQLFEYDDLNTIIIPNDASVNPLAPNSISPNVASEPSLLDSTSTTPNSTSVFGPTSYLNPQDTHQYLYLLRPKTPNDPLARTTPTLGKLDMIWRTQLGQSGRLQTSQLSRKVPPLDPFEITVLSIPSIVKAEQPFTVTCRIRNNQPNDRLRITVQGVKSKMSSVLLKGVSERSVGVVEVGGSVDFELEFFPLLVGMHKITGLKVLEAISGTSRDVDSLADVYVAVGNVDR</sequence>
<comment type="similarity">
    <text evidence="1">Belongs to the TRAPPC13 family.</text>
</comment>
<evidence type="ECO:0000259" key="4">
    <source>
        <dbReference type="Pfam" id="PF23643"/>
    </source>
</evidence>
<dbReference type="Pfam" id="PF23647">
    <property type="entry name" value="TRAPPC13_M"/>
    <property type="match status" value="2"/>
</dbReference>
<evidence type="ECO:0000313" key="6">
    <source>
        <dbReference type="EMBL" id="KAJ3057266.1"/>
    </source>
</evidence>
<evidence type="ECO:0000256" key="2">
    <source>
        <dbReference type="SAM" id="MobiDB-lite"/>
    </source>
</evidence>
<evidence type="ECO:0008006" key="8">
    <source>
        <dbReference type="Google" id="ProtNLM"/>
    </source>
</evidence>
<evidence type="ECO:0000259" key="5">
    <source>
        <dbReference type="Pfam" id="PF23647"/>
    </source>
</evidence>
<feature type="region of interest" description="Disordered" evidence="2">
    <location>
        <begin position="284"/>
        <end position="306"/>
    </location>
</feature>
<dbReference type="PANTHER" id="PTHR13134">
    <property type="entry name" value="TRAFFICKING PROTEIN PARTICLE COMPLEX SUBUNIT 13"/>
    <property type="match status" value="1"/>
</dbReference>
<evidence type="ECO:0000313" key="7">
    <source>
        <dbReference type="Proteomes" id="UP001212841"/>
    </source>
</evidence>
<reference evidence="6" key="1">
    <citation type="submission" date="2020-05" db="EMBL/GenBank/DDBJ databases">
        <title>Phylogenomic resolution of chytrid fungi.</title>
        <authorList>
            <person name="Stajich J.E."/>
            <person name="Amses K."/>
            <person name="Simmons R."/>
            <person name="Seto K."/>
            <person name="Myers J."/>
            <person name="Bonds A."/>
            <person name="Quandt C.A."/>
            <person name="Barry K."/>
            <person name="Liu P."/>
            <person name="Grigoriev I."/>
            <person name="Longcore J.E."/>
            <person name="James T.Y."/>
        </authorList>
    </citation>
    <scope>NUCLEOTIDE SEQUENCE</scope>
    <source>
        <strain evidence="6">JEL0318</strain>
    </source>
</reference>
<dbReference type="Proteomes" id="UP001212841">
    <property type="component" value="Unassembled WGS sequence"/>
</dbReference>
<organism evidence="6 7">
    <name type="scientific">Rhizophlyctis rosea</name>
    <dbReference type="NCBI Taxonomy" id="64517"/>
    <lineage>
        <taxon>Eukaryota</taxon>
        <taxon>Fungi</taxon>
        <taxon>Fungi incertae sedis</taxon>
        <taxon>Chytridiomycota</taxon>
        <taxon>Chytridiomycota incertae sedis</taxon>
        <taxon>Chytridiomycetes</taxon>
        <taxon>Rhizophlyctidales</taxon>
        <taxon>Rhizophlyctidaceae</taxon>
        <taxon>Rhizophlyctis</taxon>
    </lineage>
</organism>
<gene>
    <name evidence="6" type="ORF">HK097_009925</name>
</gene>
<protein>
    <recommendedName>
        <fullName evidence="8">Trafficking protein particle complex subunit 13</fullName>
    </recommendedName>
</protein>
<dbReference type="InterPro" id="IPR010378">
    <property type="entry name" value="TRAPPC13"/>
</dbReference>
<dbReference type="EMBL" id="JADGJD010000007">
    <property type="protein sequence ID" value="KAJ3057266.1"/>
    <property type="molecule type" value="Genomic_DNA"/>
</dbReference>
<evidence type="ECO:0000256" key="1">
    <source>
        <dbReference type="ARBA" id="ARBA00010785"/>
    </source>
</evidence>
<accession>A0AAD5X596</accession>